<feature type="compositionally biased region" description="Basic and acidic residues" evidence="1">
    <location>
        <begin position="67"/>
        <end position="80"/>
    </location>
</feature>
<sequence>MAALIQCSARKDETGDNGGTPATRGTTSATYPCPARIAEPDSADFNHPMLAGPQRGCGLHDACGSNHSREPTRTSDEAGSRRALSPVVDYIVKPA</sequence>
<proteinExistence type="predicted"/>
<evidence type="ECO:0000313" key="3">
    <source>
        <dbReference type="Proteomes" id="UP001066276"/>
    </source>
</evidence>
<name>A0AAV7NRI9_PLEWA</name>
<dbReference type="Proteomes" id="UP001066276">
    <property type="component" value="Chromosome 8"/>
</dbReference>
<reference evidence="2" key="1">
    <citation type="journal article" date="2022" name="bioRxiv">
        <title>Sequencing and chromosome-scale assembly of the giantPleurodeles waltlgenome.</title>
        <authorList>
            <person name="Brown T."/>
            <person name="Elewa A."/>
            <person name="Iarovenko S."/>
            <person name="Subramanian E."/>
            <person name="Araus A.J."/>
            <person name="Petzold A."/>
            <person name="Susuki M."/>
            <person name="Suzuki K.-i.T."/>
            <person name="Hayashi T."/>
            <person name="Toyoda A."/>
            <person name="Oliveira C."/>
            <person name="Osipova E."/>
            <person name="Leigh N.D."/>
            <person name="Simon A."/>
            <person name="Yun M.H."/>
        </authorList>
    </citation>
    <scope>NUCLEOTIDE SEQUENCE</scope>
    <source>
        <strain evidence="2">20211129_DDA</strain>
        <tissue evidence="2">Liver</tissue>
    </source>
</reference>
<protein>
    <submittedName>
        <fullName evidence="2">Uncharacterized protein</fullName>
    </submittedName>
</protein>
<comment type="caution">
    <text evidence="2">The sequence shown here is derived from an EMBL/GenBank/DDBJ whole genome shotgun (WGS) entry which is preliminary data.</text>
</comment>
<dbReference type="EMBL" id="JANPWB010000012">
    <property type="protein sequence ID" value="KAJ1118688.1"/>
    <property type="molecule type" value="Genomic_DNA"/>
</dbReference>
<accession>A0AAV7NRI9</accession>
<feature type="region of interest" description="Disordered" evidence="1">
    <location>
        <begin position="1"/>
        <end position="32"/>
    </location>
</feature>
<gene>
    <name evidence="2" type="ORF">NDU88_006876</name>
</gene>
<keyword evidence="3" id="KW-1185">Reference proteome</keyword>
<dbReference type="AlphaFoldDB" id="A0AAV7NRI9"/>
<feature type="region of interest" description="Disordered" evidence="1">
    <location>
        <begin position="61"/>
        <end position="83"/>
    </location>
</feature>
<organism evidence="2 3">
    <name type="scientific">Pleurodeles waltl</name>
    <name type="common">Iberian ribbed newt</name>
    <dbReference type="NCBI Taxonomy" id="8319"/>
    <lineage>
        <taxon>Eukaryota</taxon>
        <taxon>Metazoa</taxon>
        <taxon>Chordata</taxon>
        <taxon>Craniata</taxon>
        <taxon>Vertebrata</taxon>
        <taxon>Euteleostomi</taxon>
        <taxon>Amphibia</taxon>
        <taxon>Batrachia</taxon>
        <taxon>Caudata</taxon>
        <taxon>Salamandroidea</taxon>
        <taxon>Salamandridae</taxon>
        <taxon>Pleurodelinae</taxon>
        <taxon>Pleurodeles</taxon>
    </lineage>
</organism>
<evidence type="ECO:0000256" key="1">
    <source>
        <dbReference type="SAM" id="MobiDB-lite"/>
    </source>
</evidence>
<evidence type="ECO:0000313" key="2">
    <source>
        <dbReference type="EMBL" id="KAJ1118688.1"/>
    </source>
</evidence>